<dbReference type="InterPro" id="IPR016181">
    <property type="entry name" value="Acyl_CoA_acyltransferase"/>
</dbReference>
<gene>
    <name evidence="5" type="ORF">ACFO5I_05035</name>
</gene>
<dbReference type="SUPFAM" id="SSF55729">
    <property type="entry name" value="Acyl-CoA N-acyltransferases (Nat)"/>
    <property type="match status" value="1"/>
</dbReference>
<sequence length="180" mass="20672">MALVTKRLILRSWKESDAENLFEQAKDPNVGPSAGWSPHQNVDESREVIKNVFCKQECYAICLKEEDAPIGCIGLKLNESTEMTKSDEECELSYWVGKNFWGQGLIPEAASELIRHGFEELNMTQIWCGYYDGNMKSKRVQEKIGFVYHHTCQEVPVPLLGETKIGHINHLTKERWLARQ</sequence>
<comment type="similarity">
    <text evidence="3">Belongs to the acetyltransferase family. RimJ subfamily.</text>
</comment>
<comment type="caution">
    <text evidence="5">The sequence shown here is derived from an EMBL/GenBank/DDBJ whole genome shotgun (WGS) entry which is preliminary data.</text>
</comment>
<evidence type="ECO:0000256" key="3">
    <source>
        <dbReference type="ARBA" id="ARBA00038502"/>
    </source>
</evidence>
<evidence type="ECO:0000313" key="5">
    <source>
        <dbReference type="EMBL" id="MFC4719088.1"/>
    </source>
</evidence>
<proteinExistence type="inferred from homology"/>
<evidence type="ECO:0000313" key="6">
    <source>
        <dbReference type="Proteomes" id="UP001595969"/>
    </source>
</evidence>
<accession>A0ABV9MWP5</accession>
<dbReference type="PANTHER" id="PTHR43792:SF8">
    <property type="entry name" value="[RIBOSOMAL PROTEIN US5]-ALANINE N-ACETYLTRANSFERASE"/>
    <property type="match status" value="1"/>
</dbReference>
<feature type="domain" description="N-acetyltransferase" evidence="4">
    <location>
        <begin position="8"/>
        <end position="178"/>
    </location>
</feature>
<dbReference type="EC" id="2.3.-.-" evidence="5"/>
<dbReference type="EMBL" id="JBHSGS010000029">
    <property type="protein sequence ID" value="MFC4719088.1"/>
    <property type="molecule type" value="Genomic_DNA"/>
</dbReference>
<dbReference type="RefSeq" id="WP_204654310.1">
    <property type="nucleotide sequence ID" value="NZ_JAFBFD010000024.1"/>
</dbReference>
<name>A0ABV9MWP5_9ENTE</name>
<dbReference type="InterPro" id="IPR000182">
    <property type="entry name" value="GNAT_dom"/>
</dbReference>
<dbReference type="Proteomes" id="UP001595969">
    <property type="component" value="Unassembled WGS sequence"/>
</dbReference>
<dbReference type="Pfam" id="PF13302">
    <property type="entry name" value="Acetyltransf_3"/>
    <property type="match status" value="1"/>
</dbReference>
<dbReference type="PANTHER" id="PTHR43792">
    <property type="entry name" value="GNAT FAMILY, PUTATIVE (AFU_ORTHOLOGUE AFUA_3G00765)-RELATED-RELATED"/>
    <property type="match status" value="1"/>
</dbReference>
<evidence type="ECO:0000256" key="2">
    <source>
        <dbReference type="ARBA" id="ARBA00023315"/>
    </source>
</evidence>
<protein>
    <submittedName>
        <fullName evidence="5">GNAT family N-acetyltransferase</fullName>
        <ecNumber evidence="5">2.3.-.-</ecNumber>
    </submittedName>
</protein>
<reference evidence="6" key="1">
    <citation type="journal article" date="2019" name="Int. J. Syst. Evol. Microbiol.">
        <title>The Global Catalogue of Microorganisms (GCM) 10K type strain sequencing project: providing services to taxonomists for standard genome sequencing and annotation.</title>
        <authorList>
            <consortium name="The Broad Institute Genomics Platform"/>
            <consortium name="The Broad Institute Genome Sequencing Center for Infectious Disease"/>
            <person name="Wu L."/>
            <person name="Ma J."/>
        </authorList>
    </citation>
    <scope>NUCLEOTIDE SEQUENCE [LARGE SCALE GENOMIC DNA]</scope>
    <source>
        <strain evidence="6">CGMCC 1.19032</strain>
    </source>
</reference>
<evidence type="ECO:0000256" key="1">
    <source>
        <dbReference type="ARBA" id="ARBA00022679"/>
    </source>
</evidence>
<evidence type="ECO:0000259" key="4">
    <source>
        <dbReference type="PROSITE" id="PS51186"/>
    </source>
</evidence>
<keyword evidence="1 5" id="KW-0808">Transferase</keyword>
<keyword evidence="6" id="KW-1185">Reference proteome</keyword>
<dbReference type="PROSITE" id="PS51186">
    <property type="entry name" value="GNAT"/>
    <property type="match status" value="1"/>
</dbReference>
<dbReference type="Gene3D" id="3.40.630.30">
    <property type="match status" value="1"/>
</dbReference>
<organism evidence="5 6">
    <name type="scientific">Enterococcus lemanii</name>
    <dbReference type="NCBI Taxonomy" id="1159752"/>
    <lineage>
        <taxon>Bacteria</taxon>
        <taxon>Bacillati</taxon>
        <taxon>Bacillota</taxon>
        <taxon>Bacilli</taxon>
        <taxon>Lactobacillales</taxon>
        <taxon>Enterococcaceae</taxon>
        <taxon>Enterococcus</taxon>
    </lineage>
</organism>
<dbReference type="GO" id="GO:0016746">
    <property type="term" value="F:acyltransferase activity"/>
    <property type="evidence" value="ECO:0007669"/>
    <property type="project" value="UniProtKB-KW"/>
</dbReference>
<keyword evidence="2 5" id="KW-0012">Acyltransferase</keyword>
<dbReference type="InterPro" id="IPR051531">
    <property type="entry name" value="N-acetyltransferase"/>
</dbReference>